<dbReference type="RefSeq" id="WP_311655841.1">
    <property type="nucleotide sequence ID" value="NZ_JAVREX010000003.1"/>
</dbReference>
<dbReference type="PANTHER" id="PTHR43248">
    <property type="entry name" value="2-SUCCINYL-6-HYDROXY-2,4-CYCLOHEXADIENE-1-CARBOXYLATE SYNTHASE"/>
    <property type="match status" value="1"/>
</dbReference>
<feature type="domain" description="AB hydrolase-1" evidence="6">
    <location>
        <begin position="90"/>
        <end position="269"/>
    </location>
</feature>
<accession>A0ABU2RJM7</accession>
<feature type="domain" description="Peptidase S33 tripeptidyl aminopeptidase-like C-terminal" evidence="7">
    <location>
        <begin position="404"/>
        <end position="497"/>
    </location>
</feature>
<keyword evidence="2 5" id="KW-0732">Signal</keyword>
<name>A0ABU2RJM7_9ACTN</name>
<feature type="signal peptide" evidence="5">
    <location>
        <begin position="1"/>
        <end position="30"/>
    </location>
</feature>
<feature type="chain" id="PRO_5046157589" evidence="5">
    <location>
        <begin position="31"/>
        <end position="499"/>
    </location>
</feature>
<dbReference type="InterPro" id="IPR006311">
    <property type="entry name" value="TAT_signal"/>
</dbReference>
<evidence type="ECO:0000256" key="3">
    <source>
        <dbReference type="ARBA" id="ARBA00022801"/>
    </source>
</evidence>
<dbReference type="Pfam" id="PF08386">
    <property type="entry name" value="Abhydrolase_4"/>
    <property type="match status" value="1"/>
</dbReference>
<dbReference type="Proteomes" id="UP001183777">
    <property type="component" value="Unassembled WGS sequence"/>
</dbReference>
<organism evidence="8 9">
    <name type="scientific">Streptomyces salyersiae</name>
    <dbReference type="NCBI Taxonomy" id="3075530"/>
    <lineage>
        <taxon>Bacteria</taxon>
        <taxon>Bacillati</taxon>
        <taxon>Actinomycetota</taxon>
        <taxon>Actinomycetes</taxon>
        <taxon>Kitasatosporales</taxon>
        <taxon>Streptomycetaceae</taxon>
        <taxon>Streptomyces</taxon>
    </lineage>
</organism>
<keyword evidence="9" id="KW-1185">Reference proteome</keyword>
<dbReference type="EMBL" id="JAVREX010000003">
    <property type="protein sequence ID" value="MDT0427723.1"/>
    <property type="molecule type" value="Genomic_DNA"/>
</dbReference>
<evidence type="ECO:0000259" key="7">
    <source>
        <dbReference type="Pfam" id="PF08386"/>
    </source>
</evidence>
<comment type="caution">
    <text evidence="8">The sequence shown here is derived from an EMBL/GenBank/DDBJ whole genome shotgun (WGS) entry which is preliminary data.</text>
</comment>
<comment type="similarity">
    <text evidence="1">Belongs to the peptidase S33 family.</text>
</comment>
<reference evidence="9" key="1">
    <citation type="submission" date="2023-07" db="EMBL/GenBank/DDBJ databases">
        <title>30 novel species of actinomycetes from the DSMZ collection.</title>
        <authorList>
            <person name="Nouioui I."/>
        </authorList>
    </citation>
    <scope>NUCLEOTIDE SEQUENCE [LARGE SCALE GENOMIC DNA]</scope>
    <source>
        <strain evidence="9">DSM 41770</strain>
    </source>
</reference>
<feature type="region of interest" description="Disordered" evidence="4">
    <location>
        <begin position="87"/>
        <end position="110"/>
    </location>
</feature>
<evidence type="ECO:0000256" key="1">
    <source>
        <dbReference type="ARBA" id="ARBA00010088"/>
    </source>
</evidence>
<evidence type="ECO:0000313" key="8">
    <source>
        <dbReference type="EMBL" id="MDT0427723.1"/>
    </source>
</evidence>
<dbReference type="InterPro" id="IPR013595">
    <property type="entry name" value="Pept_S33_TAP-like_C"/>
</dbReference>
<dbReference type="InterPro" id="IPR051601">
    <property type="entry name" value="Serine_prot/Carboxylest_S33"/>
</dbReference>
<evidence type="ECO:0000256" key="2">
    <source>
        <dbReference type="ARBA" id="ARBA00022729"/>
    </source>
</evidence>
<dbReference type="Gene3D" id="3.40.50.1820">
    <property type="entry name" value="alpha/beta hydrolase"/>
    <property type="match status" value="1"/>
</dbReference>
<evidence type="ECO:0000256" key="5">
    <source>
        <dbReference type="SAM" id="SignalP"/>
    </source>
</evidence>
<dbReference type="InterPro" id="IPR029058">
    <property type="entry name" value="AB_hydrolase_fold"/>
</dbReference>
<dbReference type="GO" id="GO:0016787">
    <property type="term" value="F:hydrolase activity"/>
    <property type="evidence" value="ECO:0007669"/>
    <property type="project" value="UniProtKB-KW"/>
</dbReference>
<evidence type="ECO:0000313" key="9">
    <source>
        <dbReference type="Proteomes" id="UP001183777"/>
    </source>
</evidence>
<protein>
    <submittedName>
        <fullName evidence="8">Alpha/beta hydrolase</fullName>
    </submittedName>
</protein>
<proteinExistence type="inferred from homology"/>
<dbReference type="InterPro" id="IPR000073">
    <property type="entry name" value="AB_hydrolase_1"/>
</dbReference>
<keyword evidence="3 8" id="KW-0378">Hydrolase</keyword>
<gene>
    <name evidence="8" type="ORF">RM649_08730</name>
</gene>
<dbReference type="PROSITE" id="PS51318">
    <property type="entry name" value="TAT"/>
    <property type="match status" value="1"/>
</dbReference>
<sequence length="499" mass="53265">MTTCTRRRAALTLSLTIAASALTAVSFAPAAGAAGAPALAWKACERPGGPAGQECAELPVPLDYRDPGGPRLTLAVTRLRAQGPAPRRGTLVALPGGPGGSGVQRVTERGEALREETRGRYDIVGFDPRGVGSSSKAGCGLAEEDRHLIALRSWPAPDGGIEENVARSRRIAEACARNGGPVLRSFTSENQVRDMDLLRRALGEKKLSAWGTSYGSYVAALYAQHHPDRTDRFVMDSTADPDPDRLEHGWLADMARGADDRFPDFASWAADPPAAYRHLRLAEHAEDVRKVVTDLAARLDREPRRTVGSDIPLTGNALRQALQTALNDDGAFPDFAALVKEAADPEGHPVLPPELSGPLPDADASLLVAVICNDVRWPRQVGGYRRAVAADRAAHPLTAGMPANITPCAFWKDPAGKPTRITDDGASRVLMIQNLRDPSTPYSSSLEMRRSLGDTARMVTVDRGGHGAYVPGRGACGDRAVTAFLNDGERPVRDTYCAD</sequence>
<dbReference type="PANTHER" id="PTHR43248:SF29">
    <property type="entry name" value="TRIPEPTIDYL AMINOPEPTIDASE"/>
    <property type="match status" value="1"/>
</dbReference>
<dbReference type="SUPFAM" id="SSF53474">
    <property type="entry name" value="alpha/beta-Hydrolases"/>
    <property type="match status" value="1"/>
</dbReference>
<evidence type="ECO:0000259" key="6">
    <source>
        <dbReference type="Pfam" id="PF00561"/>
    </source>
</evidence>
<dbReference type="Pfam" id="PF00561">
    <property type="entry name" value="Abhydrolase_1"/>
    <property type="match status" value="1"/>
</dbReference>
<evidence type="ECO:0000256" key="4">
    <source>
        <dbReference type="SAM" id="MobiDB-lite"/>
    </source>
</evidence>